<dbReference type="Proteomes" id="UP000182491">
    <property type="component" value="Unassembled WGS sequence"/>
</dbReference>
<evidence type="ECO:0008006" key="3">
    <source>
        <dbReference type="Google" id="ProtNLM"/>
    </source>
</evidence>
<reference evidence="2" key="1">
    <citation type="submission" date="2016-10" db="EMBL/GenBank/DDBJ databases">
        <authorList>
            <person name="Varghese N."/>
        </authorList>
    </citation>
    <scope>NUCLEOTIDE SEQUENCE [LARGE SCALE GENOMIC DNA]</scope>
    <source>
        <strain evidence="2">DSM 18820</strain>
    </source>
</reference>
<name>A0A1I7I089_9BACT</name>
<evidence type="ECO:0000313" key="2">
    <source>
        <dbReference type="Proteomes" id="UP000182491"/>
    </source>
</evidence>
<organism evidence="1 2">
    <name type="scientific">Pontibacter akesuensis</name>
    <dbReference type="NCBI Taxonomy" id="388950"/>
    <lineage>
        <taxon>Bacteria</taxon>
        <taxon>Pseudomonadati</taxon>
        <taxon>Bacteroidota</taxon>
        <taxon>Cytophagia</taxon>
        <taxon>Cytophagales</taxon>
        <taxon>Hymenobacteraceae</taxon>
        <taxon>Pontibacter</taxon>
    </lineage>
</organism>
<dbReference type="EMBL" id="FPCA01000002">
    <property type="protein sequence ID" value="SFU66350.1"/>
    <property type="molecule type" value="Genomic_DNA"/>
</dbReference>
<dbReference type="OrthoDB" id="962520at2"/>
<dbReference type="RefSeq" id="WP_068837769.1">
    <property type="nucleotide sequence ID" value="NZ_BMXC01000002.1"/>
</dbReference>
<accession>A0A1I7I089</accession>
<protein>
    <recommendedName>
        <fullName evidence="3">SpoIIAA-like</fullName>
    </recommendedName>
</protein>
<sequence length="142" mass="15951">MYTTNENTAQEKSKSLVAHNQCYELLYDHNSNRIYLTIKGFWKNKSVASTYLSDLKKAIQLTKPGFTLLLDLHTMITHPPLVLSLHVEAQKLLVAAGLKLAASVDPADHIASLQIEDMANQSQMPIKRFSSLVEAEIWINSQ</sequence>
<dbReference type="STRING" id="388950.GCA_001611675_01729"/>
<dbReference type="AlphaFoldDB" id="A0A1I7I089"/>
<gene>
    <name evidence="1" type="ORF">SAMN04487941_1814</name>
</gene>
<proteinExistence type="predicted"/>
<keyword evidence="2" id="KW-1185">Reference proteome</keyword>
<evidence type="ECO:0000313" key="1">
    <source>
        <dbReference type="EMBL" id="SFU66350.1"/>
    </source>
</evidence>